<dbReference type="EMBL" id="JABSTV010001250">
    <property type="protein sequence ID" value="KAH7955360.1"/>
    <property type="molecule type" value="Genomic_DNA"/>
</dbReference>
<name>A0A9D4PT45_RHISA</name>
<dbReference type="VEuPathDB" id="VectorBase:RSAN_053310"/>
<accession>A0A9D4PT45</accession>
<evidence type="ECO:0000256" key="1">
    <source>
        <dbReference type="SAM" id="MobiDB-lite"/>
    </source>
</evidence>
<evidence type="ECO:0000313" key="3">
    <source>
        <dbReference type="Proteomes" id="UP000821837"/>
    </source>
</evidence>
<gene>
    <name evidence="2" type="ORF">HPB52_000543</name>
</gene>
<evidence type="ECO:0000313" key="2">
    <source>
        <dbReference type="EMBL" id="KAH7955360.1"/>
    </source>
</evidence>
<dbReference type="AlphaFoldDB" id="A0A9D4PT45"/>
<reference evidence="2" key="2">
    <citation type="submission" date="2021-09" db="EMBL/GenBank/DDBJ databases">
        <authorList>
            <person name="Jia N."/>
            <person name="Wang J."/>
            <person name="Shi W."/>
            <person name="Du L."/>
            <person name="Sun Y."/>
            <person name="Zhan W."/>
            <person name="Jiang J."/>
            <person name="Wang Q."/>
            <person name="Zhang B."/>
            <person name="Ji P."/>
            <person name="Sakyi L.B."/>
            <person name="Cui X."/>
            <person name="Yuan T."/>
            <person name="Jiang B."/>
            <person name="Yang W."/>
            <person name="Lam T.T.-Y."/>
            <person name="Chang Q."/>
            <person name="Ding S."/>
            <person name="Wang X."/>
            <person name="Zhu J."/>
            <person name="Ruan X."/>
            <person name="Zhao L."/>
            <person name="Wei J."/>
            <person name="Que T."/>
            <person name="Du C."/>
            <person name="Cheng J."/>
            <person name="Dai P."/>
            <person name="Han X."/>
            <person name="Huang E."/>
            <person name="Gao Y."/>
            <person name="Liu J."/>
            <person name="Shao H."/>
            <person name="Ye R."/>
            <person name="Li L."/>
            <person name="Wei W."/>
            <person name="Wang X."/>
            <person name="Wang C."/>
            <person name="Huo Q."/>
            <person name="Li W."/>
            <person name="Guo W."/>
            <person name="Chen H."/>
            <person name="Chen S."/>
            <person name="Zhou L."/>
            <person name="Zhou L."/>
            <person name="Ni X."/>
            <person name="Tian J."/>
            <person name="Zhou Y."/>
            <person name="Sheng Y."/>
            <person name="Liu T."/>
            <person name="Pan Y."/>
            <person name="Xia L."/>
            <person name="Li J."/>
            <person name="Zhao F."/>
            <person name="Cao W."/>
        </authorList>
    </citation>
    <scope>NUCLEOTIDE SEQUENCE</scope>
    <source>
        <strain evidence="2">Rsan-2018</strain>
        <tissue evidence="2">Larvae</tissue>
    </source>
</reference>
<sequence length="826" mass="90884">MAGSASAPLLSTPGVYNPAEGGEDDEIQAMEGTEWQVFQSKSTKKKQAVERGMSQPNASRSSQGCVQLGARSSRRAAALKKRVIAASRMPELPSTHRKIIVRPRDGLDLRKTSCYGISTAIFTAAGITAIQASSDLVCPNVVQNIVVVCTEKEDNARKILALKNIRVNGKEHEVAVYAAAEGNYVKGVIRNVERDIGDAELERLIVHQGNPSVRGVKRIKDTGSVVVLFDGGDVPGYIRVGQAIVRCYLYKKQMEVCSKCTRVGHRADVCPTPMVNVCHSYGAKDPKQGHSCLLRCKLCGKGHTTGDKACKQKYQTPFVIRQRRKEREMERAFDMDLQDFPTLGAGMPRPSSGGWLQPFTVGGGSALPITAKWASKAQNPEPYRTQAGPSTQVSGGTVTANESEELKKVRNENAKLSSELAQVKKELASLKNAVSASRQDGDQNGANGRKRRAVGDVPEVDVTESLNQIKESLKLISSTLQEITKDIVIVKAQNRFIDFRLRDLECNSVTRPSTPDLSLVAYGGKSSWRNMGEDLGSDHFIIETTLHAQCKTIRIQRIIDWDLFRSSRRDKGPPKDYEDWIETLFSDVAASIKEIELEDDFFPTIDSHLAHLFEAKKALKERWLKNKLNRSLRKRIAKINAEIASYSNVLEQKHWVEMCDKVDGQMRVGGKWNLLKHLLKPTDTRAAQRSAIEILLHRALTLRSKDSIMTDLARIHLPLDTTSSTPPPGYAGSDSDDFVAAVVDMSGRTVSAASVRTRSIGVAEQVAISLALTPKDPCPIFSDSMTAVSPDLANQLRAVQGACEAIGSLWLPTPPRVFRNPRPRTQ</sequence>
<feature type="region of interest" description="Disordered" evidence="1">
    <location>
        <begin position="431"/>
        <end position="453"/>
    </location>
</feature>
<proteinExistence type="predicted"/>
<dbReference type="VEuPathDB" id="VectorBase:RSAN_030986"/>
<protein>
    <recommendedName>
        <fullName evidence="4">CCHC-type domain-containing protein</fullName>
    </recommendedName>
</protein>
<evidence type="ECO:0008006" key="4">
    <source>
        <dbReference type="Google" id="ProtNLM"/>
    </source>
</evidence>
<keyword evidence="3" id="KW-1185">Reference proteome</keyword>
<dbReference type="Proteomes" id="UP000821837">
    <property type="component" value="Unassembled WGS sequence"/>
</dbReference>
<comment type="caution">
    <text evidence="2">The sequence shown here is derived from an EMBL/GenBank/DDBJ whole genome shotgun (WGS) entry which is preliminary data.</text>
</comment>
<feature type="region of interest" description="Disordered" evidence="1">
    <location>
        <begin position="376"/>
        <end position="401"/>
    </location>
</feature>
<organism evidence="2 3">
    <name type="scientific">Rhipicephalus sanguineus</name>
    <name type="common">Brown dog tick</name>
    <name type="synonym">Ixodes sanguineus</name>
    <dbReference type="NCBI Taxonomy" id="34632"/>
    <lineage>
        <taxon>Eukaryota</taxon>
        <taxon>Metazoa</taxon>
        <taxon>Ecdysozoa</taxon>
        <taxon>Arthropoda</taxon>
        <taxon>Chelicerata</taxon>
        <taxon>Arachnida</taxon>
        <taxon>Acari</taxon>
        <taxon>Parasitiformes</taxon>
        <taxon>Ixodida</taxon>
        <taxon>Ixodoidea</taxon>
        <taxon>Ixodidae</taxon>
        <taxon>Rhipicephalinae</taxon>
        <taxon>Rhipicephalus</taxon>
        <taxon>Rhipicephalus</taxon>
    </lineage>
</organism>
<reference evidence="2" key="1">
    <citation type="journal article" date="2020" name="Cell">
        <title>Large-Scale Comparative Analyses of Tick Genomes Elucidate Their Genetic Diversity and Vector Capacities.</title>
        <authorList>
            <consortium name="Tick Genome and Microbiome Consortium (TIGMIC)"/>
            <person name="Jia N."/>
            <person name="Wang J."/>
            <person name="Shi W."/>
            <person name="Du L."/>
            <person name="Sun Y."/>
            <person name="Zhan W."/>
            <person name="Jiang J.F."/>
            <person name="Wang Q."/>
            <person name="Zhang B."/>
            <person name="Ji P."/>
            <person name="Bell-Sakyi L."/>
            <person name="Cui X.M."/>
            <person name="Yuan T.T."/>
            <person name="Jiang B.G."/>
            <person name="Yang W.F."/>
            <person name="Lam T.T."/>
            <person name="Chang Q.C."/>
            <person name="Ding S.J."/>
            <person name="Wang X.J."/>
            <person name="Zhu J.G."/>
            <person name="Ruan X.D."/>
            <person name="Zhao L."/>
            <person name="Wei J.T."/>
            <person name="Ye R.Z."/>
            <person name="Que T.C."/>
            <person name="Du C.H."/>
            <person name="Zhou Y.H."/>
            <person name="Cheng J.X."/>
            <person name="Dai P.F."/>
            <person name="Guo W.B."/>
            <person name="Han X.H."/>
            <person name="Huang E.J."/>
            <person name="Li L.F."/>
            <person name="Wei W."/>
            <person name="Gao Y.C."/>
            <person name="Liu J.Z."/>
            <person name="Shao H.Z."/>
            <person name="Wang X."/>
            <person name="Wang C.C."/>
            <person name="Yang T.C."/>
            <person name="Huo Q.B."/>
            <person name="Li W."/>
            <person name="Chen H.Y."/>
            <person name="Chen S.E."/>
            <person name="Zhou L.G."/>
            <person name="Ni X.B."/>
            <person name="Tian J.H."/>
            <person name="Sheng Y."/>
            <person name="Liu T."/>
            <person name="Pan Y.S."/>
            <person name="Xia L.Y."/>
            <person name="Li J."/>
            <person name="Zhao F."/>
            <person name="Cao W.C."/>
        </authorList>
    </citation>
    <scope>NUCLEOTIDE SEQUENCE</scope>
    <source>
        <strain evidence="2">Rsan-2018</strain>
    </source>
</reference>
<feature type="compositionally biased region" description="Polar residues" evidence="1">
    <location>
        <begin position="54"/>
        <end position="65"/>
    </location>
</feature>
<feature type="compositionally biased region" description="Polar residues" evidence="1">
    <location>
        <begin position="432"/>
        <end position="446"/>
    </location>
</feature>
<feature type="region of interest" description="Disordered" evidence="1">
    <location>
        <begin position="1"/>
        <end position="66"/>
    </location>
</feature>
<feature type="compositionally biased region" description="Polar residues" evidence="1">
    <location>
        <begin position="387"/>
        <end position="401"/>
    </location>
</feature>